<reference evidence="2" key="1">
    <citation type="submission" date="2025-08" db="UniProtKB">
        <authorList>
            <consortium name="RefSeq"/>
        </authorList>
    </citation>
    <scope>IDENTIFICATION</scope>
</reference>
<gene>
    <name evidence="2" type="primary">Rab33b</name>
</gene>
<evidence type="ECO:0000313" key="1">
    <source>
        <dbReference type="Proteomes" id="UP001732720"/>
    </source>
</evidence>
<proteinExistence type="predicted"/>
<evidence type="ECO:0000313" key="2">
    <source>
        <dbReference type="RefSeq" id="XP_073897290.1"/>
    </source>
</evidence>
<accession>A0AC58JXH3</accession>
<sequence>MTDIRVGPWGRPATQGQGAPGAVPAGGGADRGQGAAGHGAGVTSGGAGGGDVPAVPRLSTPRRGRLQRLARERAAPLPLAPFSPRPTVAAPLPPEGGDPGRGGAGTPGWARGGRAGIGPRSLRGLLALGLLSAWKEALYLGIHLPRVSWWKQEQLLTDTAQWLWLCVESPQTVVNYLVSCTVVSPMHFPFENHSCP</sequence>
<keyword evidence="1" id="KW-1185">Reference proteome</keyword>
<protein>
    <submittedName>
        <fullName evidence="2">Ras-related protein Rab-33B isoform X2</fullName>
    </submittedName>
</protein>
<dbReference type="Proteomes" id="UP001732720">
    <property type="component" value="Chromosome 9"/>
</dbReference>
<name>A0AC58JXH3_CASCN</name>
<dbReference type="RefSeq" id="XP_073897290.1">
    <property type="nucleotide sequence ID" value="XM_074041189.1"/>
</dbReference>
<organism evidence="1 2">
    <name type="scientific">Castor canadensis</name>
    <name type="common">American beaver</name>
    <dbReference type="NCBI Taxonomy" id="51338"/>
    <lineage>
        <taxon>Eukaryota</taxon>
        <taxon>Metazoa</taxon>
        <taxon>Chordata</taxon>
        <taxon>Craniata</taxon>
        <taxon>Vertebrata</taxon>
        <taxon>Euteleostomi</taxon>
        <taxon>Mammalia</taxon>
        <taxon>Eutheria</taxon>
        <taxon>Euarchontoglires</taxon>
        <taxon>Glires</taxon>
        <taxon>Rodentia</taxon>
        <taxon>Castorimorpha</taxon>
        <taxon>Castoridae</taxon>
        <taxon>Castor</taxon>
    </lineage>
</organism>